<protein>
    <submittedName>
        <fullName evidence="3">Uncharacterized protein</fullName>
    </submittedName>
</protein>
<keyword evidence="4" id="KW-1185">Reference proteome</keyword>
<dbReference type="OrthoDB" id="565040at2759"/>
<evidence type="ECO:0000313" key="4">
    <source>
        <dbReference type="Proteomes" id="UP000008694"/>
    </source>
</evidence>
<evidence type="ECO:0000256" key="2">
    <source>
        <dbReference type="SAM" id="SignalP"/>
    </source>
</evidence>
<dbReference type="PANTHER" id="PTHR35748:SF1">
    <property type="entry name" value="OS05G0358400 PROTEIN"/>
    <property type="match status" value="1"/>
</dbReference>
<sequence>MIVLSVSVSLSLTSLPFSYALSPTTCKPRASPPRSTVSLISSRRRQDRRRSIEAVSRDIHGSDLLELEDESDFEKLLSSDNRISIAGFGSLLSERSARSTFPDLENFRIAKLQGFRRVFAHSAPIFFELGIANPETKEISSLSVEPCEGESLVVTVFEIKSSEIPAFIQRELEFRFLAVVPETMEGKPYTNSAVLCGRYSDEEFFQIRCKGNKEIYFQHYGRFNIEKIWRDDILPCRLYLRHCVLAAKNLGDEAYNNFLDHTFLGDRKTTIREYLSSTGSGIMEEEPPEALKSRYGG</sequence>
<organism evidence="4">
    <name type="scientific">Arabidopsis lyrata subsp. lyrata</name>
    <name type="common">Lyre-leaved rock-cress</name>
    <dbReference type="NCBI Taxonomy" id="81972"/>
    <lineage>
        <taxon>Eukaryota</taxon>
        <taxon>Viridiplantae</taxon>
        <taxon>Streptophyta</taxon>
        <taxon>Embryophyta</taxon>
        <taxon>Tracheophyta</taxon>
        <taxon>Spermatophyta</taxon>
        <taxon>Magnoliopsida</taxon>
        <taxon>eudicotyledons</taxon>
        <taxon>Gunneridae</taxon>
        <taxon>Pentapetalae</taxon>
        <taxon>rosids</taxon>
        <taxon>malvids</taxon>
        <taxon>Brassicales</taxon>
        <taxon>Brassicaceae</taxon>
        <taxon>Camelineae</taxon>
        <taxon>Arabidopsis</taxon>
    </lineage>
</organism>
<proteinExistence type="predicted"/>
<feature type="chain" id="PRO_5003103765" evidence="2">
    <location>
        <begin position="21"/>
        <end position="297"/>
    </location>
</feature>
<feature type="signal peptide" evidence="2">
    <location>
        <begin position="1"/>
        <end position="20"/>
    </location>
</feature>
<accession>D7MA88</accession>
<dbReference type="EMBL" id="GL348719">
    <property type="protein sequence ID" value="EFH46446.1"/>
    <property type="molecule type" value="Genomic_DNA"/>
</dbReference>
<evidence type="ECO:0000256" key="1">
    <source>
        <dbReference type="SAM" id="MobiDB-lite"/>
    </source>
</evidence>
<feature type="region of interest" description="Disordered" evidence="1">
    <location>
        <begin position="278"/>
        <end position="297"/>
    </location>
</feature>
<dbReference type="Gene3D" id="3.10.490.10">
    <property type="entry name" value="Gamma-glutamyl cyclotransferase-like"/>
    <property type="match status" value="1"/>
</dbReference>
<dbReference type="PANTHER" id="PTHR35748">
    <property type="entry name" value="OS05G0358400 PROTEIN"/>
    <property type="match status" value="1"/>
</dbReference>
<evidence type="ECO:0000313" key="3">
    <source>
        <dbReference type="EMBL" id="EFH46446.1"/>
    </source>
</evidence>
<reference evidence="4" key="1">
    <citation type="journal article" date="2011" name="Nat. Genet.">
        <title>The Arabidopsis lyrata genome sequence and the basis of rapid genome size change.</title>
        <authorList>
            <person name="Hu T.T."/>
            <person name="Pattyn P."/>
            <person name="Bakker E.G."/>
            <person name="Cao J."/>
            <person name="Cheng J.-F."/>
            <person name="Clark R.M."/>
            <person name="Fahlgren N."/>
            <person name="Fawcett J.A."/>
            <person name="Grimwood J."/>
            <person name="Gundlach H."/>
            <person name="Haberer G."/>
            <person name="Hollister J.D."/>
            <person name="Ossowski S."/>
            <person name="Ottilar R.P."/>
            <person name="Salamov A.A."/>
            <person name="Schneeberger K."/>
            <person name="Spannagl M."/>
            <person name="Wang X."/>
            <person name="Yang L."/>
            <person name="Nasrallah M.E."/>
            <person name="Bergelson J."/>
            <person name="Carrington J.C."/>
            <person name="Gaut B.S."/>
            <person name="Schmutz J."/>
            <person name="Mayer K.F.X."/>
            <person name="Van de Peer Y."/>
            <person name="Grigoriev I.V."/>
            <person name="Nordborg M."/>
            <person name="Weigel D."/>
            <person name="Guo Y.-L."/>
        </authorList>
    </citation>
    <scope>NUCLEOTIDE SEQUENCE [LARGE SCALE GENOMIC DNA]</scope>
    <source>
        <strain evidence="4">cv. MN47</strain>
    </source>
</reference>
<dbReference type="AlphaFoldDB" id="D7MA88"/>
<gene>
    <name evidence="3" type="ORF">ARALYDRAFT_493280</name>
</gene>
<dbReference type="HOGENOM" id="CLU_075183_0_0_1"/>
<name>D7MA88_ARALL</name>
<dbReference type="Proteomes" id="UP000008694">
    <property type="component" value="Unassembled WGS sequence"/>
</dbReference>
<dbReference type="STRING" id="81972.D7MA88"/>
<dbReference type="eggNOG" id="ENOG502QSZV">
    <property type="taxonomic scope" value="Eukaryota"/>
</dbReference>
<dbReference type="Gramene" id="fgenesh2_kg.7__2713__AT4G16060.1">
    <property type="protein sequence ID" value="fgenesh2_kg.7__2713__AT4G16060.1"/>
    <property type="gene ID" value="fgenesh2_kg.7__2713__AT4G16060.1"/>
</dbReference>
<keyword evidence="2" id="KW-0732">Signal</keyword>